<dbReference type="SMART" id="SM00419">
    <property type="entry name" value="HTH_CRP"/>
    <property type="match status" value="1"/>
</dbReference>
<dbReference type="InterPro" id="IPR012318">
    <property type="entry name" value="HTH_CRP"/>
</dbReference>
<dbReference type="AlphaFoldDB" id="L1Q6I4"/>
<dbReference type="Gene3D" id="1.10.10.10">
    <property type="entry name" value="Winged helix-like DNA-binding domain superfamily/Winged helix DNA-binding domain"/>
    <property type="match status" value="1"/>
</dbReference>
<comment type="caution">
    <text evidence="5">The sequence shown here is derived from an EMBL/GenBank/DDBJ whole genome shotgun (WGS) entry which is preliminary data.</text>
</comment>
<name>L1Q6I4_9CLOT</name>
<keyword evidence="3" id="KW-0804">Transcription</keyword>
<dbReference type="GO" id="GO:0006355">
    <property type="term" value="P:regulation of DNA-templated transcription"/>
    <property type="evidence" value="ECO:0007669"/>
    <property type="project" value="InterPro"/>
</dbReference>
<dbReference type="HOGENOM" id="CLU_075053_7_1_9"/>
<dbReference type="Proteomes" id="UP000010420">
    <property type="component" value="Unassembled WGS sequence"/>
</dbReference>
<dbReference type="EMBL" id="AMEZ01000109">
    <property type="protein sequence ID" value="EKY23310.1"/>
    <property type="molecule type" value="Genomic_DNA"/>
</dbReference>
<evidence type="ECO:0000256" key="1">
    <source>
        <dbReference type="ARBA" id="ARBA00023015"/>
    </source>
</evidence>
<keyword evidence="6" id="KW-1185">Reference proteome</keyword>
<gene>
    <name evidence="5" type="ORF">HMPREF0216_02980</name>
</gene>
<dbReference type="SUPFAM" id="SSF46785">
    <property type="entry name" value="Winged helix' DNA-binding domain"/>
    <property type="match status" value="1"/>
</dbReference>
<dbReference type="InterPro" id="IPR014710">
    <property type="entry name" value="RmlC-like_jellyroll"/>
</dbReference>
<keyword evidence="2" id="KW-0238">DNA-binding</keyword>
<evidence type="ECO:0000313" key="5">
    <source>
        <dbReference type="EMBL" id="EKY23310.1"/>
    </source>
</evidence>
<dbReference type="RefSeq" id="WP_005215398.1">
    <property type="nucleotide sequence ID" value="NZ_KB291697.1"/>
</dbReference>
<evidence type="ECO:0000256" key="3">
    <source>
        <dbReference type="ARBA" id="ARBA00023163"/>
    </source>
</evidence>
<evidence type="ECO:0000256" key="2">
    <source>
        <dbReference type="ARBA" id="ARBA00023125"/>
    </source>
</evidence>
<protein>
    <submittedName>
        <fullName evidence="5">Cyclic nucleotide-binding domain protein</fullName>
    </submittedName>
</protein>
<dbReference type="Pfam" id="PF13545">
    <property type="entry name" value="HTH_Crp_2"/>
    <property type="match status" value="1"/>
</dbReference>
<dbReference type="OrthoDB" id="9776746at2"/>
<dbReference type="eggNOG" id="COG0664">
    <property type="taxonomic scope" value="Bacteria"/>
</dbReference>
<sequence>MINEINSNINSNINKLYETYPILAQIDEKNEGILKEKTIFKELIADEYLTANEGECMGFLFVISGMIKISKINEKGEETNLYNIERGQLCHEALSCFMNCKSLNIIGKAIQNSKICVIPFDIVNRYLLQDKLFLQYIYKDLYEKFKLIINVKEEVKHESLEKRLVKLLIEKNSRNIYITHNDLAFELDSAREVVSRRLKELERQGYLKLSRGKITIEKDLNDILR</sequence>
<feature type="domain" description="HTH crp-type" evidence="4">
    <location>
        <begin position="170"/>
        <end position="218"/>
    </location>
</feature>
<proteinExistence type="predicted"/>
<evidence type="ECO:0000313" key="6">
    <source>
        <dbReference type="Proteomes" id="UP000010420"/>
    </source>
</evidence>
<reference evidence="5 6" key="1">
    <citation type="submission" date="2012-05" db="EMBL/GenBank/DDBJ databases">
        <authorList>
            <person name="Weinstock G."/>
            <person name="Sodergren E."/>
            <person name="Lobos E.A."/>
            <person name="Fulton L."/>
            <person name="Fulton R."/>
            <person name="Courtney L."/>
            <person name="Fronick C."/>
            <person name="O'Laughlin M."/>
            <person name="Godfrey J."/>
            <person name="Wilson R.M."/>
            <person name="Miner T."/>
            <person name="Farmer C."/>
            <person name="Delehaunty K."/>
            <person name="Cordes M."/>
            <person name="Minx P."/>
            <person name="Tomlinson C."/>
            <person name="Chen J."/>
            <person name="Wollam A."/>
            <person name="Pepin K.H."/>
            <person name="Bhonagiri V."/>
            <person name="Zhang X."/>
            <person name="Suruliraj S."/>
            <person name="Warren W."/>
            <person name="Mitreva M."/>
            <person name="Mardis E.R."/>
            <person name="Wilson R.K."/>
        </authorList>
    </citation>
    <scope>NUCLEOTIDE SEQUENCE [LARGE SCALE GENOMIC DNA]</scope>
    <source>
        <strain evidence="5 6">DSM 1785</strain>
    </source>
</reference>
<dbReference type="InterPro" id="IPR036390">
    <property type="entry name" value="WH_DNA-bd_sf"/>
</dbReference>
<organism evidence="5 6">
    <name type="scientific">Clostridium celatum DSM 1785</name>
    <dbReference type="NCBI Taxonomy" id="545697"/>
    <lineage>
        <taxon>Bacteria</taxon>
        <taxon>Bacillati</taxon>
        <taxon>Bacillota</taxon>
        <taxon>Clostridia</taxon>
        <taxon>Eubacteriales</taxon>
        <taxon>Clostridiaceae</taxon>
        <taxon>Clostridium</taxon>
    </lineage>
</organism>
<accession>L1Q6I4</accession>
<dbReference type="SUPFAM" id="SSF51206">
    <property type="entry name" value="cAMP-binding domain-like"/>
    <property type="match status" value="1"/>
</dbReference>
<dbReference type="Gene3D" id="2.60.120.10">
    <property type="entry name" value="Jelly Rolls"/>
    <property type="match status" value="1"/>
</dbReference>
<evidence type="ECO:0000259" key="4">
    <source>
        <dbReference type="SMART" id="SM00419"/>
    </source>
</evidence>
<dbReference type="STRING" id="545697.HMPREF0216_02980"/>
<dbReference type="PATRIC" id="fig|545697.3.peg.2928"/>
<dbReference type="InterPro" id="IPR036388">
    <property type="entry name" value="WH-like_DNA-bd_sf"/>
</dbReference>
<keyword evidence="1" id="KW-0805">Transcription regulation</keyword>
<dbReference type="GO" id="GO:0003677">
    <property type="term" value="F:DNA binding"/>
    <property type="evidence" value="ECO:0007669"/>
    <property type="project" value="UniProtKB-KW"/>
</dbReference>
<dbReference type="InterPro" id="IPR018490">
    <property type="entry name" value="cNMP-bd_dom_sf"/>
</dbReference>